<sequence>MSQIQILNSAEFCREQIVLIEDHTIYLFRLTESFNFLNSETNNNQIFYKVLFSKSCHLEYYILIQAIDKHKSLYEKYKEIQQSIDQKVIQIYSAFNYLFFQYYNKVQIFWLGDQTFEIICFPQSIVFIDQYNLIYIIDKQNQLISFYKINKLFNYLQPTKRYVYEIPKSYQKIYTSLCYEIVYEDIKTKSNIINYEFKNECQSKEEIIVKKDNYNFPNYQDFLNLGEYQNTIKYIIQNVYLKEFCPVIEQYLEENELLYYQSKNLENYAILNSNDTLQVLFCNNQSSLEKDVRNYQVIQFQNGILLIKKKLQNTKVIYYSIGLNQQHQIYINSQIQEILQFKQYVILQTENQEDYLFLDILNARQCEISNKLKNMLNLLNKDQIQSKMIRFYFDQFPLFQIYQINKQLVIEKADQIYTYKINDISVIYTGESMKLSHNEILIYKYCVIAIHNKYNIIKQYILDDSLKLLENYQIEDYDLIRPIVFQNSKEFLVIALIQQDQNYLFIFQIYQPLKLIKILKIGKLKFHLMNNLLYYYNKDQEIQIFNVKYITISYMNLVESQKQIVLNEKIPILFKHQTEENPPDQLYLEIKVNNYCRKLNSQQNEQIIYVEEKEMIRIENIDMFYGPIDQLSLRNNPKLQLVGPFLQQQEIEECLIQQEVCYTNMVFEQTVNDEQQTLFYSLRYYNKYKILPFYSIKNLKDNEIITKNAFIFRNNLVLYFSEIKKLVFADVLHFNRTQLNQQYDKLELQGFIKDDFKQAQFYQSNSLILIKTNQSEKLLKVTQNQIAEIEINFSLSNILFIENSANQYIEMKIINKLDECYFLFNIFQLKSTDLLIKDSIKIEQDKIESILFTQIDIEIYQLQEYFKNQLLESYLIENEIEIKILQIGLSFSVISKITINLNKQNNIYDTIYDIQRIIRHPKSQELLNFEYYDNNILILSNSNNKKSFLYDLRQIKQFYDYIQKIDDNLLKLYPLNTTHYLFYFKEINQFIIGEIGFEIQRLEDLDDVETCIIKASNQVSQSQFTLIIKRVMFLSKETKIMTTSAILLGSFYLLRRNKLKQQEIQNQISINSQISQLNNE</sequence>
<keyword evidence="2" id="KW-1185">Reference proteome</keyword>
<dbReference type="EMBL" id="CAJJDO010000137">
    <property type="protein sequence ID" value="CAD8204472.1"/>
    <property type="molecule type" value="Genomic_DNA"/>
</dbReference>
<name>A0A8S1XV38_9CILI</name>
<evidence type="ECO:0000313" key="1">
    <source>
        <dbReference type="EMBL" id="CAD8204472.1"/>
    </source>
</evidence>
<organism evidence="1 2">
    <name type="scientific">Paramecium pentaurelia</name>
    <dbReference type="NCBI Taxonomy" id="43138"/>
    <lineage>
        <taxon>Eukaryota</taxon>
        <taxon>Sar</taxon>
        <taxon>Alveolata</taxon>
        <taxon>Ciliophora</taxon>
        <taxon>Intramacronucleata</taxon>
        <taxon>Oligohymenophorea</taxon>
        <taxon>Peniculida</taxon>
        <taxon>Parameciidae</taxon>
        <taxon>Paramecium</taxon>
    </lineage>
</organism>
<proteinExistence type="predicted"/>
<evidence type="ECO:0000313" key="2">
    <source>
        <dbReference type="Proteomes" id="UP000689195"/>
    </source>
</evidence>
<gene>
    <name evidence="1" type="ORF">PPENT_87.1.T1370096</name>
</gene>
<dbReference type="Proteomes" id="UP000689195">
    <property type="component" value="Unassembled WGS sequence"/>
</dbReference>
<dbReference type="AlphaFoldDB" id="A0A8S1XV38"/>
<dbReference type="OrthoDB" id="309700at2759"/>
<protein>
    <submittedName>
        <fullName evidence="1">Uncharacterized protein</fullName>
    </submittedName>
</protein>
<reference evidence="1" key="1">
    <citation type="submission" date="2021-01" db="EMBL/GenBank/DDBJ databases">
        <authorList>
            <consortium name="Genoscope - CEA"/>
            <person name="William W."/>
        </authorList>
    </citation>
    <scope>NUCLEOTIDE SEQUENCE</scope>
</reference>
<comment type="caution">
    <text evidence="1">The sequence shown here is derived from an EMBL/GenBank/DDBJ whole genome shotgun (WGS) entry which is preliminary data.</text>
</comment>
<accession>A0A8S1XV38</accession>